<proteinExistence type="predicted"/>
<feature type="domain" description="HTH tetR-type" evidence="3">
    <location>
        <begin position="42"/>
        <end position="102"/>
    </location>
</feature>
<dbReference type="InterPro" id="IPR009057">
    <property type="entry name" value="Homeodomain-like_sf"/>
</dbReference>
<dbReference type="Pfam" id="PF00440">
    <property type="entry name" value="TetR_N"/>
    <property type="match status" value="1"/>
</dbReference>
<evidence type="ECO:0000313" key="4">
    <source>
        <dbReference type="EMBL" id="KPA90712.1"/>
    </source>
</evidence>
<dbReference type="Proteomes" id="UP000037931">
    <property type="component" value="Unassembled WGS sequence"/>
</dbReference>
<feature type="DNA-binding region" description="H-T-H motif" evidence="2">
    <location>
        <begin position="65"/>
        <end position="84"/>
    </location>
</feature>
<keyword evidence="1 2" id="KW-0238">DNA-binding</keyword>
<sequence length="267" mass="30219">MRAESTVYSAFGGPWYIRLPALQPKDRQTVTRKTGIRAQQADQTRARILKAAVKVFARDGYSGGRVESISQEAESNDRMLYYYFGSKERLFLCVLEHIYEQFNKAEGKLRLELGKPEQALRELVAFIWNYYVRHPEFVAILSIENLHQGKHARQSGELRRLSGEAVGVLRPIIEAGQAQGLFRQDLDIKHVYLMIASLCYFYNSNQHTLSSFLGEPLADKHQRQDWLAFISDLVVRGVLHSTAGTGVPTNRPAIATLPSPSQTPLVK</sequence>
<dbReference type="InterPro" id="IPR041474">
    <property type="entry name" value="NicS_C"/>
</dbReference>
<dbReference type="InterPro" id="IPR036271">
    <property type="entry name" value="Tet_transcr_reg_TetR-rel_C_sf"/>
</dbReference>
<dbReference type="EMBL" id="JSYZ01000009">
    <property type="protein sequence ID" value="KPA90712.1"/>
    <property type="molecule type" value="Genomic_DNA"/>
</dbReference>
<dbReference type="STRING" id="50340.PF66_02774"/>
<dbReference type="Gene3D" id="1.10.357.10">
    <property type="entry name" value="Tetracycline Repressor, domain 2"/>
    <property type="match status" value="1"/>
</dbReference>
<accession>A0A0N0VJM0</accession>
<organism evidence="4 5">
    <name type="scientific">Pseudomonas asplenii</name>
    <dbReference type="NCBI Taxonomy" id="53407"/>
    <lineage>
        <taxon>Bacteria</taxon>
        <taxon>Pseudomonadati</taxon>
        <taxon>Pseudomonadota</taxon>
        <taxon>Gammaproteobacteria</taxon>
        <taxon>Pseudomonadales</taxon>
        <taxon>Pseudomonadaceae</taxon>
        <taxon>Pseudomonas</taxon>
    </lineage>
</organism>
<gene>
    <name evidence="4" type="ORF">PF66_02774</name>
</gene>
<dbReference type="Pfam" id="PF17938">
    <property type="entry name" value="TetR_C_29"/>
    <property type="match status" value="1"/>
</dbReference>
<name>A0A0N0VJM0_9PSED</name>
<dbReference type="AlphaFoldDB" id="A0A0N0VJM0"/>
<dbReference type="PRINTS" id="PR00455">
    <property type="entry name" value="HTHTETR"/>
</dbReference>
<evidence type="ECO:0000256" key="1">
    <source>
        <dbReference type="ARBA" id="ARBA00023125"/>
    </source>
</evidence>
<dbReference type="SUPFAM" id="SSF46689">
    <property type="entry name" value="Homeodomain-like"/>
    <property type="match status" value="1"/>
</dbReference>
<evidence type="ECO:0000313" key="5">
    <source>
        <dbReference type="Proteomes" id="UP000037931"/>
    </source>
</evidence>
<dbReference type="PATRIC" id="fig|50340.43.peg.6166"/>
<keyword evidence="5" id="KW-1185">Reference proteome</keyword>
<dbReference type="Gene3D" id="1.10.10.60">
    <property type="entry name" value="Homeodomain-like"/>
    <property type="match status" value="1"/>
</dbReference>
<reference evidence="4 5" key="1">
    <citation type="journal article" date="2015" name="PLoS ONE">
        <title>Rice-Infecting Pseudomonas Genomes Are Highly Accessorized and Harbor Multiple Putative Virulence Mechanisms to Cause Sheath Brown Rot.</title>
        <authorList>
            <person name="Quibod I.L."/>
            <person name="Grande G."/>
            <person name="Oreiro E.G."/>
            <person name="Borja F.N."/>
            <person name="Dossa G.S."/>
            <person name="Mauleon R."/>
            <person name="Cruz C.V."/>
            <person name="Oliva R."/>
        </authorList>
    </citation>
    <scope>NUCLEOTIDE SEQUENCE [LARGE SCALE GENOMIC DNA]</scope>
    <source>
        <strain evidence="4 5">IRRI 6609</strain>
    </source>
</reference>
<comment type="caution">
    <text evidence="4">The sequence shown here is derived from an EMBL/GenBank/DDBJ whole genome shotgun (WGS) entry which is preliminary data.</text>
</comment>
<evidence type="ECO:0000259" key="3">
    <source>
        <dbReference type="PROSITE" id="PS50977"/>
    </source>
</evidence>
<dbReference type="PROSITE" id="PS50977">
    <property type="entry name" value="HTH_TETR_2"/>
    <property type="match status" value="1"/>
</dbReference>
<dbReference type="SUPFAM" id="SSF48498">
    <property type="entry name" value="Tetracyclin repressor-like, C-terminal domain"/>
    <property type="match status" value="1"/>
</dbReference>
<dbReference type="InterPro" id="IPR001647">
    <property type="entry name" value="HTH_TetR"/>
</dbReference>
<evidence type="ECO:0000256" key="2">
    <source>
        <dbReference type="PROSITE-ProRule" id="PRU00335"/>
    </source>
</evidence>
<dbReference type="GO" id="GO:0003677">
    <property type="term" value="F:DNA binding"/>
    <property type="evidence" value="ECO:0007669"/>
    <property type="project" value="UniProtKB-UniRule"/>
</dbReference>
<protein>
    <submittedName>
        <fullName evidence="4">Transcriptional regulator, TetR family</fullName>
    </submittedName>
</protein>
<dbReference type="PANTHER" id="PTHR30328:SF54">
    <property type="entry name" value="HTH-TYPE TRANSCRIPTIONAL REPRESSOR SCO4008"/>
    <property type="match status" value="1"/>
</dbReference>
<dbReference type="InterPro" id="IPR050109">
    <property type="entry name" value="HTH-type_TetR-like_transc_reg"/>
</dbReference>
<dbReference type="PANTHER" id="PTHR30328">
    <property type="entry name" value="TRANSCRIPTIONAL REPRESSOR"/>
    <property type="match status" value="1"/>
</dbReference>